<evidence type="ECO:0000313" key="1">
    <source>
        <dbReference type="EMBL" id="MBT9312608.1"/>
    </source>
</evidence>
<evidence type="ECO:0000313" key="2">
    <source>
        <dbReference type="Proteomes" id="UP001196661"/>
    </source>
</evidence>
<dbReference type="RefSeq" id="WP_215618502.1">
    <property type="nucleotide sequence ID" value="NZ_JADOER010000009.1"/>
</dbReference>
<dbReference type="SUPFAM" id="SSF56112">
    <property type="entry name" value="Protein kinase-like (PK-like)"/>
    <property type="match status" value="1"/>
</dbReference>
<organism evidence="1 2">
    <name type="scientific">Leptothoe kymatousa TAU-MAC 1615</name>
    <dbReference type="NCBI Taxonomy" id="2364775"/>
    <lineage>
        <taxon>Bacteria</taxon>
        <taxon>Bacillati</taxon>
        <taxon>Cyanobacteriota</taxon>
        <taxon>Cyanophyceae</taxon>
        <taxon>Nodosilineales</taxon>
        <taxon>Cymatolegaceae</taxon>
        <taxon>Leptothoe</taxon>
        <taxon>Leptothoe kymatousa</taxon>
    </lineage>
</organism>
<name>A0ABS5Y446_9CYAN</name>
<accession>A0ABS5Y446</accession>
<reference evidence="1 2" key="1">
    <citation type="journal article" date="2021" name="Mar. Drugs">
        <title>Genome Reduction and Secondary Metabolism of the Marine Sponge-Associated Cyanobacterium Leptothoe.</title>
        <authorList>
            <person name="Konstantinou D."/>
            <person name="Popin R.V."/>
            <person name="Fewer D.P."/>
            <person name="Sivonen K."/>
            <person name="Gkelis S."/>
        </authorList>
    </citation>
    <scope>NUCLEOTIDE SEQUENCE [LARGE SCALE GENOMIC DNA]</scope>
    <source>
        <strain evidence="1 2">TAU-MAC 1615</strain>
    </source>
</reference>
<gene>
    <name evidence="1" type="ORF">IXB28_10360</name>
</gene>
<dbReference type="Gene3D" id="1.10.510.10">
    <property type="entry name" value="Transferase(Phosphotransferase) domain 1"/>
    <property type="match status" value="1"/>
</dbReference>
<dbReference type="Proteomes" id="UP001196661">
    <property type="component" value="Unassembled WGS sequence"/>
</dbReference>
<dbReference type="InterPro" id="IPR011009">
    <property type="entry name" value="Kinase-like_dom_sf"/>
</dbReference>
<comment type="caution">
    <text evidence="1">The sequence shown here is derived from an EMBL/GenBank/DDBJ whole genome shotgun (WGS) entry which is preliminary data.</text>
</comment>
<proteinExistence type="predicted"/>
<sequence length="115" mass="12911">MSITAVPITPPHLPGYACVETLNQGPRTTVYRALKIATQQSVVIKTLTQKYPNFSELVRFRNQYTVAKNLPIEGIVRPLSLEIWGNGYGLIMEDFGGIDLEQYSQNPPPQSLRSY</sequence>
<dbReference type="EMBL" id="JADOER010000009">
    <property type="protein sequence ID" value="MBT9312608.1"/>
    <property type="molecule type" value="Genomic_DNA"/>
</dbReference>
<keyword evidence="2" id="KW-1185">Reference proteome</keyword>
<evidence type="ECO:0008006" key="3">
    <source>
        <dbReference type="Google" id="ProtNLM"/>
    </source>
</evidence>
<protein>
    <recommendedName>
        <fullName evidence="3">Protein kinase domain-containing protein</fullName>
    </recommendedName>
</protein>